<evidence type="ECO:0000313" key="2">
    <source>
        <dbReference type="Proteomes" id="UP000198704"/>
    </source>
</evidence>
<sequence>MHFEIRSTGRHLWTWALLDATQMTVLESDRSFPSAAQASAAALAFAKLVTRAGRTLTSGPASGLI</sequence>
<proteinExistence type="predicted"/>
<dbReference type="STRING" id="582672.SAMN05216360_105141"/>
<evidence type="ECO:0000313" key="1">
    <source>
        <dbReference type="EMBL" id="SDN03255.1"/>
    </source>
</evidence>
<dbReference type="RefSeq" id="WP_091715354.1">
    <property type="nucleotide sequence ID" value="NZ_FNHS01000005.1"/>
</dbReference>
<organism evidence="1 2">
    <name type="scientific">Methylobacterium phyllostachyos</name>
    <dbReference type="NCBI Taxonomy" id="582672"/>
    <lineage>
        <taxon>Bacteria</taxon>
        <taxon>Pseudomonadati</taxon>
        <taxon>Pseudomonadota</taxon>
        <taxon>Alphaproteobacteria</taxon>
        <taxon>Hyphomicrobiales</taxon>
        <taxon>Methylobacteriaceae</taxon>
        <taxon>Methylobacterium</taxon>
    </lineage>
</organism>
<name>A0A1G9Y466_9HYPH</name>
<dbReference type="OrthoDB" id="8002921at2"/>
<reference evidence="2" key="1">
    <citation type="submission" date="2016-10" db="EMBL/GenBank/DDBJ databases">
        <authorList>
            <person name="Varghese N."/>
            <person name="Submissions S."/>
        </authorList>
    </citation>
    <scope>NUCLEOTIDE SEQUENCE [LARGE SCALE GENOMIC DNA]</scope>
    <source>
        <strain evidence="2">BL47</strain>
    </source>
</reference>
<dbReference type="EMBL" id="FNHS01000005">
    <property type="protein sequence ID" value="SDN03255.1"/>
    <property type="molecule type" value="Genomic_DNA"/>
</dbReference>
<dbReference type="Proteomes" id="UP000198704">
    <property type="component" value="Unassembled WGS sequence"/>
</dbReference>
<accession>A0A1G9Y466</accession>
<dbReference type="AlphaFoldDB" id="A0A1G9Y466"/>
<keyword evidence="2" id="KW-1185">Reference proteome</keyword>
<protein>
    <submittedName>
        <fullName evidence="1">Uncharacterized protein</fullName>
    </submittedName>
</protein>
<gene>
    <name evidence="1" type="ORF">SAMN05216360_105141</name>
</gene>